<protein>
    <recommendedName>
        <fullName evidence="1">Stress-response A/B barrel domain-containing protein</fullName>
    </recommendedName>
</protein>
<sequence length="107" mass="12340">MNTNIAHTVFFKLRFAPQSAEAETFLHSSASTLTEIPNVLHFQVLKQQSGKNPYDYGFYMEFANQADYDSYNVHPVHVQYVEEVWKRDVTDFQEIDYTVIAAPGSSR</sequence>
<dbReference type="InterPro" id="IPR013097">
    <property type="entry name" value="Dabb"/>
</dbReference>
<evidence type="ECO:0000259" key="1">
    <source>
        <dbReference type="PROSITE" id="PS51502"/>
    </source>
</evidence>
<proteinExistence type="predicted"/>
<evidence type="ECO:0000313" key="2">
    <source>
        <dbReference type="EMBL" id="OXM84410.1"/>
    </source>
</evidence>
<accession>A0A229ULW8</accession>
<dbReference type="PROSITE" id="PS51502">
    <property type="entry name" value="S_R_A_B_BARREL"/>
    <property type="match status" value="1"/>
</dbReference>
<dbReference type="Proteomes" id="UP000215509">
    <property type="component" value="Unassembled WGS sequence"/>
</dbReference>
<keyword evidence="3" id="KW-1185">Reference proteome</keyword>
<dbReference type="Pfam" id="PF07876">
    <property type="entry name" value="Dabb"/>
    <property type="match status" value="1"/>
</dbReference>
<dbReference type="SMART" id="SM00886">
    <property type="entry name" value="Dabb"/>
    <property type="match status" value="1"/>
</dbReference>
<reference evidence="2 3" key="1">
    <citation type="submission" date="2017-07" db="EMBL/GenBank/DDBJ databases">
        <title>Genome sequencing and assembly of Paenibacillus rigui.</title>
        <authorList>
            <person name="Mayilraj S."/>
        </authorList>
    </citation>
    <scope>NUCLEOTIDE SEQUENCE [LARGE SCALE GENOMIC DNA]</scope>
    <source>
        <strain evidence="2 3">JCM 16352</strain>
    </source>
</reference>
<feature type="domain" description="Stress-response A/B barrel" evidence="1">
    <location>
        <begin position="5"/>
        <end position="97"/>
    </location>
</feature>
<dbReference type="OrthoDB" id="9808130at2"/>
<dbReference type="AlphaFoldDB" id="A0A229ULW8"/>
<comment type="caution">
    <text evidence="2">The sequence shown here is derived from an EMBL/GenBank/DDBJ whole genome shotgun (WGS) entry which is preliminary data.</text>
</comment>
<dbReference type="EMBL" id="NMQW01000033">
    <property type="protein sequence ID" value="OXM84410.1"/>
    <property type="molecule type" value="Genomic_DNA"/>
</dbReference>
<dbReference type="Gene3D" id="3.30.70.100">
    <property type="match status" value="1"/>
</dbReference>
<dbReference type="SUPFAM" id="SSF54909">
    <property type="entry name" value="Dimeric alpha+beta barrel"/>
    <property type="match status" value="1"/>
</dbReference>
<dbReference type="InterPro" id="IPR011008">
    <property type="entry name" value="Dimeric_a/b-barrel"/>
</dbReference>
<gene>
    <name evidence="2" type="ORF">CF651_21535</name>
</gene>
<organism evidence="2 3">
    <name type="scientific">Paenibacillus rigui</name>
    <dbReference type="NCBI Taxonomy" id="554312"/>
    <lineage>
        <taxon>Bacteria</taxon>
        <taxon>Bacillati</taxon>
        <taxon>Bacillota</taxon>
        <taxon>Bacilli</taxon>
        <taxon>Bacillales</taxon>
        <taxon>Paenibacillaceae</taxon>
        <taxon>Paenibacillus</taxon>
    </lineage>
</organism>
<name>A0A229ULW8_9BACL</name>
<evidence type="ECO:0000313" key="3">
    <source>
        <dbReference type="Proteomes" id="UP000215509"/>
    </source>
</evidence>